<dbReference type="OrthoDB" id="3636394at2759"/>
<keyword evidence="6" id="KW-1185">Reference proteome</keyword>
<reference evidence="6" key="1">
    <citation type="submission" date="2016-03" db="EMBL/GenBank/DDBJ databases">
        <authorList>
            <person name="Guldener U."/>
        </authorList>
    </citation>
    <scope>NUCLEOTIDE SEQUENCE [LARGE SCALE GENOMIC DNA]</scope>
    <source>
        <strain evidence="6">04CH-RAC-A.6.1</strain>
    </source>
</reference>
<evidence type="ECO:0000313" key="5">
    <source>
        <dbReference type="EMBL" id="CZS92023.1"/>
    </source>
</evidence>
<dbReference type="PANTHER" id="PTHR12652">
    <property type="entry name" value="PEROXISOMAL BIOGENESIS FACTOR 11"/>
    <property type="match status" value="1"/>
</dbReference>
<dbReference type="GO" id="GO:0016559">
    <property type="term" value="P:peroxisome fission"/>
    <property type="evidence" value="ECO:0007669"/>
    <property type="project" value="InterPro"/>
</dbReference>
<evidence type="ECO:0000256" key="1">
    <source>
        <dbReference type="ARBA" id="ARBA00022593"/>
    </source>
</evidence>
<sequence length="236" mass="25882">MPESNIAVKVSQFVGNAAGLEKTLRLLQSISQVVGANLLPAAAAPWLRARAQFALGRRYLRFLKFIDAFSLASETLSSRSGVVAFLEFGKWSCLGMFLLLESCTILDAMGVYRTSWASWLFVEAMKFWFYSLCFGILRAIYELWNLSWAGTSHSTEAEGGSGKVARKVALDEDSGRRQRTLQRQIAMKKLVIEGCDLFTPGAVTGWLVVSSGNVGMLCLVSTVFAGADVWDEILGT</sequence>
<dbReference type="AlphaFoldDB" id="A0A1E1K1U1"/>
<evidence type="ECO:0000313" key="6">
    <source>
        <dbReference type="Proteomes" id="UP000178912"/>
    </source>
</evidence>
<keyword evidence="1" id="KW-0962">Peroxisome biogenesis</keyword>
<proteinExistence type="predicted"/>
<organism evidence="5 6">
    <name type="scientific">Rhynchosporium agropyri</name>
    <dbReference type="NCBI Taxonomy" id="914238"/>
    <lineage>
        <taxon>Eukaryota</taxon>
        <taxon>Fungi</taxon>
        <taxon>Dikarya</taxon>
        <taxon>Ascomycota</taxon>
        <taxon>Pezizomycotina</taxon>
        <taxon>Leotiomycetes</taxon>
        <taxon>Helotiales</taxon>
        <taxon>Ploettnerulaceae</taxon>
        <taxon>Rhynchosporium</taxon>
    </lineage>
</organism>
<gene>
    <name evidence="5" type="ORF">RAG0_02559</name>
</gene>
<dbReference type="Proteomes" id="UP000178912">
    <property type="component" value="Unassembled WGS sequence"/>
</dbReference>
<comment type="subcellular location">
    <subcellularLocation>
        <location evidence="4">Peroxisome membrane</location>
    </subcellularLocation>
</comment>
<evidence type="ECO:0000256" key="4">
    <source>
        <dbReference type="ARBA" id="ARBA00046271"/>
    </source>
</evidence>
<dbReference type="EMBL" id="FJUX01000011">
    <property type="protein sequence ID" value="CZS92023.1"/>
    <property type="molecule type" value="Genomic_DNA"/>
</dbReference>
<dbReference type="PANTHER" id="PTHR12652:SF23">
    <property type="entry name" value="MICROBODY (PEROXISOME) PROLIFERATION PROTEIN PEROXIN 11B (EUROFUNG)"/>
    <property type="match status" value="1"/>
</dbReference>
<accession>A0A1E1K1U1</accession>
<protein>
    <recommendedName>
        <fullName evidence="7">PEX11 domain protein</fullName>
    </recommendedName>
</protein>
<keyword evidence="2" id="KW-0472">Membrane</keyword>
<dbReference type="InterPro" id="IPR008733">
    <property type="entry name" value="PEX11"/>
</dbReference>
<evidence type="ECO:0008006" key="7">
    <source>
        <dbReference type="Google" id="ProtNLM"/>
    </source>
</evidence>
<evidence type="ECO:0000256" key="2">
    <source>
        <dbReference type="ARBA" id="ARBA00023136"/>
    </source>
</evidence>
<name>A0A1E1K1U1_9HELO</name>
<dbReference type="GO" id="GO:0005778">
    <property type="term" value="C:peroxisomal membrane"/>
    <property type="evidence" value="ECO:0007669"/>
    <property type="project" value="UniProtKB-SubCell"/>
</dbReference>
<dbReference type="Pfam" id="PF05648">
    <property type="entry name" value="PEX11"/>
    <property type="match status" value="1"/>
</dbReference>
<keyword evidence="3" id="KW-0576">Peroxisome</keyword>
<evidence type="ECO:0000256" key="3">
    <source>
        <dbReference type="ARBA" id="ARBA00023140"/>
    </source>
</evidence>